<feature type="transmembrane region" description="Helical" evidence="8">
    <location>
        <begin position="706"/>
        <end position="725"/>
    </location>
</feature>
<dbReference type="VEuPathDB" id="FungiDB:EYZ11_013326"/>
<comment type="caution">
    <text evidence="12">The sequence shown here is derived from an EMBL/GenBank/DDBJ whole genome shotgun (WGS) entry which is preliminary data.</text>
</comment>
<evidence type="ECO:0000259" key="9">
    <source>
        <dbReference type="Pfam" id="PF02714"/>
    </source>
</evidence>
<feature type="region of interest" description="Disordered" evidence="7">
    <location>
        <begin position="288"/>
        <end position="308"/>
    </location>
</feature>
<feature type="transmembrane region" description="Helical" evidence="8">
    <location>
        <begin position="168"/>
        <end position="188"/>
    </location>
</feature>
<comment type="subcellular location">
    <subcellularLocation>
        <location evidence="1">Membrane</location>
        <topology evidence="1">Multi-pass membrane protein</topology>
    </subcellularLocation>
</comment>
<evidence type="ECO:0000313" key="13">
    <source>
        <dbReference type="Proteomes" id="UP000308092"/>
    </source>
</evidence>
<feature type="domain" description="CSC1/OSCA1-like N-terminal transmembrane" evidence="10">
    <location>
        <begin position="27"/>
        <end position="188"/>
    </location>
</feature>
<feature type="transmembrane region" description="Helical" evidence="8">
    <location>
        <begin position="422"/>
        <end position="444"/>
    </location>
</feature>
<dbReference type="AlphaFoldDB" id="A0A4S3J055"/>
<feature type="domain" description="CSC1/OSCA1-like 7TM region" evidence="9">
    <location>
        <begin position="421"/>
        <end position="692"/>
    </location>
</feature>
<evidence type="ECO:0000256" key="4">
    <source>
        <dbReference type="ARBA" id="ARBA00022692"/>
    </source>
</evidence>
<evidence type="ECO:0000313" key="12">
    <source>
        <dbReference type="EMBL" id="THC87228.1"/>
    </source>
</evidence>
<protein>
    <recommendedName>
        <fullName evidence="14">CSC1/OSCA1-like 7TM region domain-containing protein</fullName>
    </recommendedName>
</protein>
<gene>
    <name evidence="12" type="ORF">EYZ11_013326</name>
</gene>
<dbReference type="GO" id="GO:0005886">
    <property type="term" value="C:plasma membrane"/>
    <property type="evidence" value="ECO:0007669"/>
    <property type="project" value="TreeGrafter"/>
</dbReference>
<dbReference type="Pfam" id="PF13967">
    <property type="entry name" value="RSN1_TM"/>
    <property type="match status" value="1"/>
</dbReference>
<evidence type="ECO:0000256" key="1">
    <source>
        <dbReference type="ARBA" id="ARBA00004141"/>
    </source>
</evidence>
<reference evidence="12 13" key="1">
    <citation type="submission" date="2019-03" db="EMBL/GenBank/DDBJ databases">
        <title>The genome sequence of a newly discovered highly antifungal drug resistant Aspergillus species, Aspergillus tanneri NIH 1004.</title>
        <authorList>
            <person name="Mounaud S."/>
            <person name="Singh I."/>
            <person name="Joardar V."/>
            <person name="Pakala S."/>
            <person name="Pakala S."/>
            <person name="Venepally P."/>
            <person name="Hoover J."/>
            <person name="Nierman W."/>
            <person name="Chung J."/>
            <person name="Losada L."/>
        </authorList>
    </citation>
    <scope>NUCLEOTIDE SEQUENCE [LARGE SCALE GENOMIC DNA]</scope>
    <source>
        <strain evidence="12 13">NIH1004</strain>
    </source>
</reference>
<evidence type="ECO:0000256" key="8">
    <source>
        <dbReference type="SAM" id="Phobius"/>
    </source>
</evidence>
<feature type="transmembrane region" description="Helical" evidence="8">
    <location>
        <begin position="635"/>
        <end position="653"/>
    </location>
</feature>
<evidence type="ECO:0008006" key="14">
    <source>
        <dbReference type="Google" id="ProtNLM"/>
    </source>
</evidence>
<keyword evidence="6 8" id="KW-0472">Membrane</keyword>
<dbReference type="InterPro" id="IPR003864">
    <property type="entry name" value="CSC1/OSCA1-like_7TM"/>
</dbReference>
<evidence type="ECO:0000256" key="6">
    <source>
        <dbReference type="ARBA" id="ARBA00023136"/>
    </source>
</evidence>
<keyword evidence="5 8" id="KW-1133">Transmembrane helix</keyword>
<feature type="transmembrane region" description="Helical" evidence="8">
    <location>
        <begin position="27"/>
        <end position="48"/>
    </location>
</feature>
<dbReference type="PANTHER" id="PTHR13018">
    <property type="entry name" value="PROBABLE MEMBRANE PROTEIN DUF221-RELATED"/>
    <property type="match status" value="1"/>
</dbReference>
<dbReference type="Proteomes" id="UP000308092">
    <property type="component" value="Unassembled WGS sequence"/>
</dbReference>
<organism evidence="12 13">
    <name type="scientific">Aspergillus tanneri</name>
    <dbReference type="NCBI Taxonomy" id="1220188"/>
    <lineage>
        <taxon>Eukaryota</taxon>
        <taxon>Fungi</taxon>
        <taxon>Dikarya</taxon>
        <taxon>Ascomycota</taxon>
        <taxon>Pezizomycotina</taxon>
        <taxon>Eurotiomycetes</taxon>
        <taxon>Eurotiomycetidae</taxon>
        <taxon>Eurotiales</taxon>
        <taxon>Aspergillaceae</taxon>
        <taxon>Aspergillus</taxon>
        <taxon>Aspergillus subgen. Circumdati</taxon>
    </lineage>
</organism>
<dbReference type="Pfam" id="PF02714">
    <property type="entry name" value="RSN1_7TM"/>
    <property type="match status" value="1"/>
</dbReference>
<dbReference type="InterPro" id="IPR027815">
    <property type="entry name" value="CSC1/OSCA1-like_cyt"/>
</dbReference>
<evidence type="ECO:0000256" key="5">
    <source>
        <dbReference type="ARBA" id="ARBA00022989"/>
    </source>
</evidence>
<proteinExistence type="inferred from homology"/>
<feature type="transmembrane region" description="Helical" evidence="8">
    <location>
        <begin position="610"/>
        <end position="629"/>
    </location>
</feature>
<dbReference type="EMBL" id="SOSA01001364">
    <property type="protein sequence ID" value="THC87228.1"/>
    <property type="molecule type" value="Genomic_DNA"/>
</dbReference>
<evidence type="ECO:0000256" key="3">
    <source>
        <dbReference type="ARBA" id="ARBA00022448"/>
    </source>
</evidence>
<feature type="transmembrane region" description="Helical" evidence="8">
    <location>
        <begin position="513"/>
        <end position="540"/>
    </location>
</feature>
<dbReference type="GO" id="GO:0005227">
    <property type="term" value="F:calcium-activated cation channel activity"/>
    <property type="evidence" value="ECO:0007669"/>
    <property type="project" value="InterPro"/>
</dbReference>
<evidence type="ECO:0000256" key="2">
    <source>
        <dbReference type="ARBA" id="ARBA00007779"/>
    </source>
</evidence>
<keyword evidence="3" id="KW-0813">Transport</keyword>
<dbReference type="InterPro" id="IPR032880">
    <property type="entry name" value="CSC1/OSCA1-like_N"/>
</dbReference>
<keyword evidence="13" id="KW-1185">Reference proteome</keyword>
<feature type="transmembrane region" description="Helical" evidence="8">
    <location>
        <begin position="674"/>
        <end position="694"/>
    </location>
</feature>
<evidence type="ECO:0000259" key="11">
    <source>
        <dbReference type="Pfam" id="PF14703"/>
    </source>
</evidence>
<accession>A0A4S3J055</accession>
<name>A0A4S3J055_9EURO</name>
<dbReference type="PANTHER" id="PTHR13018:SF20">
    <property type="entry name" value="SPORULATION-SPECIFIC PROTEIN 75"/>
    <property type="match status" value="1"/>
</dbReference>
<sequence length="818" mass="93022">MDANLANGLDRVTGIAHQSEGMTLKTFGASIATGALIFAAEIAVFVLCKDRLRMIYQPRTHLVPESERAEFPPTNLFQLVAHLWKISDREIIERCGLDAFFFLRYLAMLFKIFAGLLVLLLPVLLPLNAVGGKGTHHEDDGDSGPRWNVTGLDQLAWGNIEPRHTDRYWAHFLLAIIAIVGTCIMFYVELRVYIRHRHAYLRDPRTATSTILVTAIPEEWMARAKSPEGQLHRLYDALPGGIRRIWVNRDYLDELAQKVDRRAWLAEKLEVAETALIVQCHRASRRHRSGVTQLPSSSPSPSPSPLPAWSSYIRSGDRPRMRFPVWDGQWRWWRPWKKTDTIDYCRAEIRRLTDDIRAQQKRNLPSNSAFIQFNRPVAAHMACQLVGYGRPQQLIPRLVWTPDDVIWGNLPIGWWGLSVRQVCCATAMMAILVVGAVLVAWTGFLSQLSYLAGAFPWLAWIDTLPTWFISTAQGLLPGVCLALLMALLPMLLRCLCRLQGLATGTEVELMMQQYYFGFLFVQLFLIVSVSCSFSTIYQSATEVTSWPTLLAQNVPKASNYFLSYMILQALSISAGELAQLVRLIKWLVLSPLWDSTARQKWRRTRELNEVQWGTFFPLYTTLACIGLIYCIIAPLIVVFNVLTFGLFLLVYRYNTLFVVRFRLDTGGLLFPRAINQLFTGLYVMELCLVGMFFLVCDEQGAASGQVQGGLMAGILLLTIGYQISLNRAMNPLLKYLPLSPNSSLLQAETHDAFPKAQQQYITFEHKAWRVGRVVIWFPNDALRISEDEQRRTLRESCARISTRQIVQYEKRFAGGAKY</sequence>
<feature type="transmembrane region" description="Helical" evidence="8">
    <location>
        <begin position="464"/>
        <end position="492"/>
    </location>
</feature>
<dbReference type="InterPro" id="IPR045122">
    <property type="entry name" value="Csc1-like"/>
</dbReference>
<comment type="similarity">
    <text evidence="2">Belongs to the CSC1 (TC 1.A.17) family.</text>
</comment>
<feature type="domain" description="CSC1/OSCA1-like cytosolic" evidence="11">
    <location>
        <begin position="210"/>
        <end position="409"/>
    </location>
</feature>
<feature type="transmembrane region" description="Helical" evidence="8">
    <location>
        <begin position="102"/>
        <end position="125"/>
    </location>
</feature>
<evidence type="ECO:0000259" key="10">
    <source>
        <dbReference type="Pfam" id="PF13967"/>
    </source>
</evidence>
<keyword evidence="4 8" id="KW-0812">Transmembrane</keyword>
<dbReference type="Pfam" id="PF14703">
    <property type="entry name" value="PHM7_cyt"/>
    <property type="match status" value="1"/>
</dbReference>
<evidence type="ECO:0000256" key="7">
    <source>
        <dbReference type="SAM" id="MobiDB-lite"/>
    </source>
</evidence>